<keyword evidence="3" id="KW-0862">Zinc</keyword>
<organism evidence="8 9">
    <name type="scientific">Oculimacula yallundae</name>
    <dbReference type="NCBI Taxonomy" id="86028"/>
    <lineage>
        <taxon>Eukaryota</taxon>
        <taxon>Fungi</taxon>
        <taxon>Dikarya</taxon>
        <taxon>Ascomycota</taxon>
        <taxon>Pezizomycotina</taxon>
        <taxon>Leotiomycetes</taxon>
        <taxon>Helotiales</taxon>
        <taxon>Ploettnerulaceae</taxon>
        <taxon>Oculimacula</taxon>
    </lineage>
</organism>
<evidence type="ECO:0000256" key="3">
    <source>
        <dbReference type="ARBA" id="ARBA00022833"/>
    </source>
</evidence>
<dbReference type="InterPro" id="IPR013083">
    <property type="entry name" value="Znf_RING/FYVE/PHD"/>
</dbReference>
<comment type="caution">
    <text evidence="8">The sequence shown here is derived from an EMBL/GenBank/DDBJ whole genome shotgun (WGS) entry which is preliminary data.</text>
</comment>
<dbReference type="Gene3D" id="3.30.40.10">
    <property type="entry name" value="Zinc/RING finger domain, C3HC4 (zinc finger)"/>
    <property type="match status" value="2"/>
</dbReference>
<protein>
    <submittedName>
        <fullName evidence="8">Uncharacterized protein</fullName>
    </submittedName>
</protein>
<dbReference type="Pfam" id="PF02190">
    <property type="entry name" value="LON_substr_bdg"/>
    <property type="match status" value="1"/>
</dbReference>
<accession>A0ABR4D217</accession>
<evidence type="ECO:0000256" key="5">
    <source>
        <dbReference type="SAM" id="MobiDB-lite"/>
    </source>
</evidence>
<feature type="region of interest" description="Disordered" evidence="5">
    <location>
        <begin position="432"/>
        <end position="467"/>
    </location>
</feature>
<dbReference type="PROSITE" id="PS51787">
    <property type="entry name" value="LON_N"/>
    <property type="match status" value="1"/>
</dbReference>
<dbReference type="PANTHER" id="PTHR23327">
    <property type="entry name" value="RING FINGER PROTEIN 127"/>
    <property type="match status" value="1"/>
</dbReference>
<dbReference type="SUPFAM" id="SSF88697">
    <property type="entry name" value="PUA domain-like"/>
    <property type="match status" value="1"/>
</dbReference>
<dbReference type="InterPro" id="IPR003111">
    <property type="entry name" value="Lon_prtase_N"/>
</dbReference>
<dbReference type="SMART" id="SM00184">
    <property type="entry name" value="RING"/>
    <property type="match status" value="2"/>
</dbReference>
<dbReference type="PROSITE" id="PS00518">
    <property type="entry name" value="ZF_RING_1"/>
    <property type="match status" value="1"/>
</dbReference>
<dbReference type="InterPro" id="IPR046336">
    <property type="entry name" value="Lon_prtase_N_sf"/>
</dbReference>
<dbReference type="SMART" id="SM00464">
    <property type="entry name" value="LON"/>
    <property type="match status" value="1"/>
</dbReference>
<dbReference type="Gene3D" id="2.30.130.40">
    <property type="entry name" value="LON domain-like"/>
    <property type="match status" value="1"/>
</dbReference>
<evidence type="ECO:0000256" key="1">
    <source>
        <dbReference type="ARBA" id="ARBA00022723"/>
    </source>
</evidence>
<dbReference type="PROSITE" id="PS50089">
    <property type="entry name" value="ZF_RING_2"/>
    <property type="match status" value="1"/>
</dbReference>
<evidence type="ECO:0000259" key="6">
    <source>
        <dbReference type="PROSITE" id="PS50089"/>
    </source>
</evidence>
<dbReference type="InterPro" id="IPR001841">
    <property type="entry name" value="Znf_RING"/>
</dbReference>
<keyword evidence="1" id="KW-0479">Metal-binding</keyword>
<name>A0ABR4D217_9HELO</name>
<dbReference type="Proteomes" id="UP001595075">
    <property type="component" value="Unassembled WGS sequence"/>
</dbReference>
<proteinExistence type="predicted"/>
<dbReference type="Gene3D" id="1.20.58.1480">
    <property type="match status" value="1"/>
</dbReference>
<keyword evidence="9" id="KW-1185">Reference proteome</keyword>
<dbReference type="SUPFAM" id="SSF57850">
    <property type="entry name" value="RING/U-box"/>
    <property type="match status" value="2"/>
</dbReference>
<evidence type="ECO:0000256" key="2">
    <source>
        <dbReference type="ARBA" id="ARBA00022771"/>
    </source>
</evidence>
<feature type="compositionally biased region" description="Polar residues" evidence="5">
    <location>
        <begin position="437"/>
        <end position="447"/>
    </location>
</feature>
<evidence type="ECO:0000313" key="8">
    <source>
        <dbReference type="EMBL" id="KAL2076211.1"/>
    </source>
</evidence>
<dbReference type="Pfam" id="PF13923">
    <property type="entry name" value="zf-C3HC4_2"/>
    <property type="match status" value="1"/>
</dbReference>
<feature type="domain" description="Lon N-terminal" evidence="7">
    <location>
        <begin position="303"/>
        <end position="552"/>
    </location>
</feature>
<evidence type="ECO:0000259" key="7">
    <source>
        <dbReference type="PROSITE" id="PS51787"/>
    </source>
</evidence>
<sequence>MSSIPHDNPAVSLRSGLSKRQKTSKVDFIQQDGALEACRDARQIVRLVQCTQCSFPLQEPVTLPCGNSICKKCIPELHLRLNISYPATPNRLQGFTCPFPTCGVDHAAGDYGVDVVLNKVTYMVRKEIEAYAESVEASEVVHQLQERDKWSIAGVSSLRDQEVRSRVLAGGRLIGTYLMAQMGELAYDSEVVFTPMSPNCDKSDVLDTAVLEHLKESTRAELDCQVCYGLFLEPFTTPCGHTFCRSCLHRVLDHSHLCPICRRQQALTPGLSADRAPANAIISKLLTGLCPEALVARAEAAAIESCPGTQELDVPLFVCTLSFPQVPTFLHIFEPRYRLMIRRAIESGDRKFGMLLHKSSREPEGSLGPVSFYEYGTLLHIEGMHLMPDGRSLIETVGVSRFRVLKHGTLDGYTIGKIERVDDIDLAAEEALEARETSPSSPHSISAQDHFDAPPHHTTPNSPQASKIDTMSTHALFELGVAFVKKMREKSAPWLHARVFQAYGECPDDPALFPWWFASVLPTAETEKYKLLMTNSVRQRLKICAGWITEIEAQDWNQSSSCNVL</sequence>
<dbReference type="PANTHER" id="PTHR23327:SF42">
    <property type="entry name" value="LON PEPTIDASE N-TERMINAL DOMAIN AND RING FINGER PROTEIN C14F5.10C"/>
    <property type="match status" value="1"/>
</dbReference>
<evidence type="ECO:0000256" key="4">
    <source>
        <dbReference type="PROSITE-ProRule" id="PRU00175"/>
    </source>
</evidence>
<dbReference type="InterPro" id="IPR015947">
    <property type="entry name" value="PUA-like_sf"/>
</dbReference>
<dbReference type="CDD" id="cd16514">
    <property type="entry name" value="RING-HC_LONFs_rpt2"/>
    <property type="match status" value="1"/>
</dbReference>
<gene>
    <name evidence="8" type="ORF">VTL71DRAFT_1154</name>
</gene>
<reference evidence="8 9" key="1">
    <citation type="journal article" date="2024" name="Commun. Biol.">
        <title>Comparative genomic analysis of thermophilic fungi reveals convergent evolutionary adaptations and gene losses.</title>
        <authorList>
            <person name="Steindorff A.S."/>
            <person name="Aguilar-Pontes M.V."/>
            <person name="Robinson A.J."/>
            <person name="Andreopoulos B."/>
            <person name="LaButti K."/>
            <person name="Kuo A."/>
            <person name="Mondo S."/>
            <person name="Riley R."/>
            <person name="Otillar R."/>
            <person name="Haridas S."/>
            <person name="Lipzen A."/>
            <person name="Grimwood J."/>
            <person name="Schmutz J."/>
            <person name="Clum A."/>
            <person name="Reid I.D."/>
            <person name="Moisan M.C."/>
            <person name="Butler G."/>
            <person name="Nguyen T.T.M."/>
            <person name="Dewar K."/>
            <person name="Conant G."/>
            <person name="Drula E."/>
            <person name="Henrissat B."/>
            <person name="Hansel C."/>
            <person name="Singer S."/>
            <person name="Hutchinson M.I."/>
            <person name="de Vries R.P."/>
            <person name="Natvig D.O."/>
            <person name="Powell A.J."/>
            <person name="Tsang A."/>
            <person name="Grigoriev I.V."/>
        </authorList>
    </citation>
    <scope>NUCLEOTIDE SEQUENCE [LARGE SCALE GENOMIC DNA]</scope>
    <source>
        <strain evidence="8 9">CBS 494.80</strain>
    </source>
</reference>
<feature type="domain" description="RING-type" evidence="6">
    <location>
        <begin position="224"/>
        <end position="262"/>
    </location>
</feature>
<dbReference type="EMBL" id="JAZHXI010000001">
    <property type="protein sequence ID" value="KAL2076211.1"/>
    <property type="molecule type" value="Genomic_DNA"/>
</dbReference>
<evidence type="ECO:0000313" key="9">
    <source>
        <dbReference type="Proteomes" id="UP001595075"/>
    </source>
</evidence>
<keyword evidence="2 4" id="KW-0863">Zinc-finger</keyword>
<feature type="compositionally biased region" description="Polar residues" evidence="5">
    <location>
        <begin position="458"/>
        <end position="467"/>
    </location>
</feature>
<dbReference type="InterPro" id="IPR017907">
    <property type="entry name" value="Znf_RING_CS"/>
</dbReference>